<sequence length="103" mass="11582">MLSWFALIEASDPGGIDRRSKANWLKRTMSKIMRQNEGLRALDDCAKSAPSDVPDHSNAPASREMPNVISDMSVFTFTALRNRMKFALDALVGDHSWLDTSRR</sequence>
<name>A0A699UYP2_TANCI</name>
<evidence type="ECO:0000313" key="2">
    <source>
        <dbReference type="EMBL" id="GFD26628.1"/>
    </source>
</evidence>
<dbReference type="AlphaFoldDB" id="A0A699UYP2"/>
<gene>
    <name evidence="2" type="ORF">Tci_898597</name>
</gene>
<organism evidence="2">
    <name type="scientific">Tanacetum cinerariifolium</name>
    <name type="common">Dalmatian daisy</name>
    <name type="synonym">Chrysanthemum cinerariifolium</name>
    <dbReference type="NCBI Taxonomy" id="118510"/>
    <lineage>
        <taxon>Eukaryota</taxon>
        <taxon>Viridiplantae</taxon>
        <taxon>Streptophyta</taxon>
        <taxon>Embryophyta</taxon>
        <taxon>Tracheophyta</taxon>
        <taxon>Spermatophyta</taxon>
        <taxon>Magnoliopsida</taxon>
        <taxon>eudicotyledons</taxon>
        <taxon>Gunneridae</taxon>
        <taxon>Pentapetalae</taxon>
        <taxon>asterids</taxon>
        <taxon>campanulids</taxon>
        <taxon>Asterales</taxon>
        <taxon>Asteraceae</taxon>
        <taxon>Asteroideae</taxon>
        <taxon>Anthemideae</taxon>
        <taxon>Anthemidinae</taxon>
        <taxon>Tanacetum</taxon>
    </lineage>
</organism>
<reference evidence="2" key="1">
    <citation type="journal article" date="2019" name="Sci. Rep.">
        <title>Draft genome of Tanacetum cinerariifolium, the natural source of mosquito coil.</title>
        <authorList>
            <person name="Yamashiro T."/>
            <person name="Shiraishi A."/>
            <person name="Satake H."/>
            <person name="Nakayama K."/>
        </authorList>
    </citation>
    <scope>NUCLEOTIDE SEQUENCE</scope>
</reference>
<comment type="caution">
    <text evidence="2">The sequence shown here is derived from an EMBL/GenBank/DDBJ whole genome shotgun (WGS) entry which is preliminary data.</text>
</comment>
<accession>A0A699UYP2</accession>
<proteinExistence type="predicted"/>
<feature type="non-terminal residue" evidence="2">
    <location>
        <position position="103"/>
    </location>
</feature>
<feature type="region of interest" description="Disordered" evidence="1">
    <location>
        <begin position="45"/>
        <end position="64"/>
    </location>
</feature>
<protein>
    <submittedName>
        <fullName evidence="2">Uncharacterized protein</fullName>
    </submittedName>
</protein>
<evidence type="ECO:0000256" key="1">
    <source>
        <dbReference type="SAM" id="MobiDB-lite"/>
    </source>
</evidence>
<dbReference type="EMBL" id="BKCJ011370374">
    <property type="protein sequence ID" value="GFD26628.1"/>
    <property type="molecule type" value="Genomic_DNA"/>
</dbReference>